<dbReference type="EMBL" id="CADEAL010001680">
    <property type="protein sequence ID" value="CAB1434656.1"/>
    <property type="molecule type" value="Genomic_DNA"/>
</dbReference>
<name>A0A9N7ULS5_PLEPL</name>
<protein>
    <submittedName>
        <fullName evidence="1">Uncharacterized protein</fullName>
    </submittedName>
</protein>
<organism evidence="1 2">
    <name type="scientific">Pleuronectes platessa</name>
    <name type="common">European plaice</name>
    <dbReference type="NCBI Taxonomy" id="8262"/>
    <lineage>
        <taxon>Eukaryota</taxon>
        <taxon>Metazoa</taxon>
        <taxon>Chordata</taxon>
        <taxon>Craniata</taxon>
        <taxon>Vertebrata</taxon>
        <taxon>Euteleostomi</taxon>
        <taxon>Actinopterygii</taxon>
        <taxon>Neopterygii</taxon>
        <taxon>Teleostei</taxon>
        <taxon>Neoteleostei</taxon>
        <taxon>Acanthomorphata</taxon>
        <taxon>Carangaria</taxon>
        <taxon>Pleuronectiformes</taxon>
        <taxon>Pleuronectoidei</taxon>
        <taxon>Pleuronectidae</taxon>
        <taxon>Pleuronectes</taxon>
    </lineage>
</organism>
<dbReference type="AlphaFoldDB" id="A0A9N7ULS5"/>
<comment type="caution">
    <text evidence="1">The sequence shown here is derived from an EMBL/GenBank/DDBJ whole genome shotgun (WGS) entry which is preliminary data.</text>
</comment>
<reference evidence="1" key="1">
    <citation type="submission" date="2020-03" db="EMBL/GenBank/DDBJ databases">
        <authorList>
            <person name="Weist P."/>
        </authorList>
    </citation>
    <scope>NUCLEOTIDE SEQUENCE</scope>
</reference>
<dbReference type="Proteomes" id="UP001153269">
    <property type="component" value="Unassembled WGS sequence"/>
</dbReference>
<evidence type="ECO:0000313" key="2">
    <source>
        <dbReference type="Proteomes" id="UP001153269"/>
    </source>
</evidence>
<proteinExistence type="predicted"/>
<accession>A0A9N7ULS5</accession>
<evidence type="ECO:0000313" key="1">
    <source>
        <dbReference type="EMBL" id="CAB1434656.1"/>
    </source>
</evidence>
<gene>
    <name evidence="1" type="ORF">PLEPLA_LOCUS22705</name>
</gene>
<keyword evidence="2" id="KW-1185">Reference proteome</keyword>
<sequence>MSLLSIAAAHLVHSPVLKQPISGLLSAHVYFRFSALCVCFCDFNTTQLPCCFYPHSMFNMEITSIFHLFS</sequence>